<dbReference type="EMBL" id="JASPKY010000638">
    <property type="protein sequence ID" value="KAK9687502.1"/>
    <property type="molecule type" value="Genomic_DNA"/>
</dbReference>
<dbReference type="Proteomes" id="UP001458880">
    <property type="component" value="Unassembled WGS sequence"/>
</dbReference>
<dbReference type="GO" id="GO:0005615">
    <property type="term" value="C:extracellular space"/>
    <property type="evidence" value="ECO:0007669"/>
    <property type="project" value="TreeGrafter"/>
</dbReference>
<name>A0AAW1IDX1_POPJA</name>
<sequence>MIQKNAVNEIGSYKRQGGTGTDLIKMKLIVILLCITCASPVLADYTLPWYIKRCSLSDPNLNQCIATNGNLAIPEIVKGDCFFNNPISVPLFIPEINLPGDEFTVTLRSVYLRGLETFKLIEVGFNISAVDQIVILEAPFLEISSDYIIYDTSKLVRSIHGGGKLEAALSRNIATYRVMIKLQQDNEIMWMELSNHRLSLQTKKIYYDYSEHACRGAGEGVVYREYLDK</sequence>
<accession>A0AAW1IDX1</accession>
<keyword evidence="2" id="KW-1185">Reference proteome</keyword>
<dbReference type="InterPro" id="IPR010562">
    <property type="entry name" value="Haemolymph_juvenile_hormone-bd"/>
</dbReference>
<dbReference type="Pfam" id="PF06585">
    <property type="entry name" value="JHBP"/>
    <property type="match status" value="1"/>
</dbReference>
<comment type="caution">
    <text evidence="1">The sequence shown here is derived from an EMBL/GenBank/DDBJ whole genome shotgun (WGS) entry which is preliminary data.</text>
</comment>
<dbReference type="Gene3D" id="3.15.10.30">
    <property type="entry name" value="Haemolymph juvenile hormone binding protein"/>
    <property type="match status" value="1"/>
</dbReference>
<gene>
    <name evidence="1" type="ORF">QE152_g36224</name>
</gene>
<reference evidence="1 2" key="1">
    <citation type="journal article" date="2024" name="BMC Genomics">
        <title>De novo assembly and annotation of Popillia japonica's genome with initial clues to its potential as an invasive pest.</title>
        <authorList>
            <person name="Cucini C."/>
            <person name="Boschi S."/>
            <person name="Funari R."/>
            <person name="Cardaioli E."/>
            <person name="Iannotti N."/>
            <person name="Marturano G."/>
            <person name="Paoli F."/>
            <person name="Bruttini M."/>
            <person name="Carapelli A."/>
            <person name="Frati F."/>
            <person name="Nardi F."/>
        </authorList>
    </citation>
    <scope>NUCLEOTIDE SEQUENCE [LARGE SCALE GENOMIC DNA]</scope>
    <source>
        <strain evidence="1">DMR45628</strain>
    </source>
</reference>
<proteinExistence type="predicted"/>
<evidence type="ECO:0000313" key="2">
    <source>
        <dbReference type="Proteomes" id="UP001458880"/>
    </source>
</evidence>
<protein>
    <submittedName>
        <fullName evidence="1">Hemolymph juvenile hormone binding protein (JHBP)</fullName>
    </submittedName>
</protein>
<dbReference type="PANTHER" id="PTHR11008">
    <property type="entry name" value="PROTEIN TAKEOUT-LIKE PROTEIN"/>
    <property type="match status" value="1"/>
</dbReference>
<evidence type="ECO:0000313" key="1">
    <source>
        <dbReference type="EMBL" id="KAK9687502.1"/>
    </source>
</evidence>
<organism evidence="1 2">
    <name type="scientific">Popillia japonica</name>
    <name type="common">Japanese beetle</name>
    <dbReference type="NCBI Taxonomy" id="7064"/>
    <lineage>
        <taxon>Eukaryota</taxon>
        <taxon>Metazoa</taxon>
        <taxon>Ecdysozoa</taxon>
        <taxon>Arthropoda</taxon>
        <taxon>Hexapoda</taxon>
        <taxon>Insecta</taxon>
        <taxon>Pterygota</taxon>
        <taxon>Neoptera</taxon>
        <taxon>Endopterygota</taxon>
        <taxon>Coleoptera</taxon>
        <taxon>Polyphaga</taxon>
        <taxon>Scarabaeiformia</taxon>
        <taxon>Scarabaeidae</taxon>
        <taxon>Rutelinae</taxon>
        <taxon>Popillia</taxon>
    </lineage>
</organism>
<dbReference type="PANTHER" id="PTHR11008:SF32">
    <property type="entry name" value="CIRCADIAN CLOCK-CONTROLLED PROTEIN DAYWAKE-RELATED"/>
    <property type="match status" value="1"/>
</dbReference>
<dbReference type="InterPro" id="IPR038606">
    <property type="entry name" value="To_sf"/>
</dbReference>
<dbReference type="AlphaFoldDB" id="A0AAW1IDX1"/>